<comment type="caution">
    <text evidence="1">The sequence shown here is derived from an EMBL/GenBank/DDBJ whole genome shotgun (WGS) entry which is preliminary data.</text>
</comment>
<evidence type="ECO:0000313" key="1">
    <source>
        <dbReference type="EMBL" id="CAG8713339.1"/>
    </source>
</evidence>
<dbReference type="GO" id="GO:0003676">
    <property type="term" value="F:nucleic acid binding"/>
    <property type="evidence" value="ECO:0007669"/>
    <property type="project" value="InterPro"/>
</dbReference>
<sequence length="69" mass="7768">PIVPLYGLVTDAAHAKTIKKYVVPTIQKFFSCHGIFQEDNATPYKLKVTTAICEAHRIKKLSWPSRVPT</sequence>
<proteinExistence type="predicted"/>
<name>A0A9N9HZ78_9GLOM</name>
<accession>A0A9N9HZ78</accession>
<keyword evidence="2" id="KW-1185">Reference proteome</keyword>
<dbReference type="OrthoDB" id="120326at2759"/>
<dbReference type="Gene3D" id="3.30.420.10">
    <property type="entry name" value="Ribonuclease H-like superfamily/Ribonuclease H"/>
    <property type="match status" value="1"/>
</dbReference>
<dbReference type="EMBL" id="CAJVPV010020036">
    <property type="protein sequence ID" value="CAG8713339.1"/>
    <property type="molecule type" value="Genomic_DNA"/>
</dbReference>
<evidence type="ECO:0000313" key="2">
    <source>
        <dbReference type="Proteomes" id="UP000789342"/>
    </source>
</evidence>
<dbReference type="Proteomes" id="UP000789342">
    <property type="component" value="Unassembled WGS sequence"/>
</dbReference>
<gene>
    <name evidence="1" type="ORF">AMORRO_LOCUS12836</name>
</gene>
<organism evidence="1 2">
    <name type="scientific">Acaulospora morrowiae</name>
    <dbReference type="NCBI Taxonomy" id="94023"/>
    <lineage>
        <taxon>Eukaryota</taxon>
        <taxon>Fungi</taxon>
        <taxon>Fungi incertae sedis</taxon>
        <taxon>Mucoromycota</taxon>
        <taxon>Glomeromycotina</taxon>
        <taxon>Glomeromycetes</taxon>
        <taxon>Diversisporales</taxon>
        <taxon>Acaulosporaceae</taxon>
        <taxon>Acaulospora</taxon>
    </lineage>
</organism>
<dbReference type="InterPro" id="IPR036397">
    <property type="entry name" value="RNaseH_sf"/>
</dbReference>
<feature type="non-terminal residue" evidence="1">
    <location>
        <position position="1"/>
    </location>
</feature>
<reference evidence="1" key="1">
    <citation type="submission" date="2021-06" db="EMBL/GenBank/DDBJ databases">
        <authorList>
            <person name="Kallberg Y."/>
            <person name="Tangrot J."/>
            <person name="Rosling A."/>
        </authorList>
    </citation>
    <scope>NUCLEOTIDE SEQUENCE</scope>
    <source>
        <strain evidence="1">CL551</strain>
    </source>
</reference>
<dbReference type="AlphaFoldDB" id="A0A9N9HZ78"/>
<protein>
    <submittedName>
        <fullName evidence="1">15114_t:CDS:1</fullName>
    </submittedName>
</protein>